<dbReference type="PANTHER" id="PTHR43194:SF2">
    <property type="entry name" value="PEROXISOMAL MEMBRANE PROTEIN LPX1"/>
    <property type="match status" value="1"/>
</dbReference>
<feature type="domain" description="AB hydrolase-1" evidence="1">
    <location>
        <begin position="32"/>
        <end position="251"/>
    </location>
</feature>
<comment type="caution">
    <text evidence="2">The sequence shown here is derived from an EMBL/GenBank/DDBJ whole genome shotgun (WGS) entry which is preliminary data.</text>
</comment>
<proteinExistence type="predicted"/>
<name>A0A2S7KAL5_9PROT</name>
<organism evidence="2 3">
    <name type="scientific">Hyphococcus luteus</name>
    <dbReference type="NCBI Taxonomy" id="2058213"/>
    <lineage>
        <taxon>Bacteria</taxon>
        <taxon>Pseudomonadati</taxon>
        <taxon>Pseudomonadota</taxon>
        <taxon>Alphaproteobacteria</taxon>
        <taxon>Parvularculales</taxon>
        <taxon>Parvularculaceae</taxon>
        <taxon>Hyphococcus</taxon>
    </lineage>
</organism>
<evidence type="ECO:0000313" key="2">
    <source>
        <dbReference type="EMBL" id="PQA89560.1"/>
    </source>
</evidence>
<protein>
    <recommendedName>
        <fullName evidence="1">AB hydrolase-1 domain-containing protein</fullName>
    </recommendedName>
</protein>
<dbReference type="Proteomes" id="UP000239504">
    <property type="component" value="Unassembled WGS sequence"/>
</dbReference>
<dbReference type="InterPro" id="IPR050228">
    <property type="entry name" value="Carboxylesterase_BioH"/>
</dbReference>
<evidence type="ECO:0000259" key="1">
    <source>
        <dbReference type="Pfam" id="PF00561"/>
    </source>
</evidence>
<dbReference type="Pfam" id="PF00561">
    <property type="entry name" value="Abhydrolase_1"/>
    <property type="match status" value="1"/>
</dbReference>
<gene>
    <name evidence="2" type="ORF">CW354_01430</name>
</gene>
<dbReference type="InterPro" id="IPR029058">
    <property type="entry name" value="AB_hydrolase_fold"/>
</dbReference>
<keyword evidence="3" id="KW-1185">Reference proteome</keyword>
<dbReference type="Gene3D" id="3.40.50.1820">
    <property type="entry name" value="alpha/beta hydrolase"/>
    <property type="match status" value="1"/>
</dbReference>
<accession>A0A2S7KAL5</accession>
<dbReference type="RefSeq" id="WP_104828262.1">
    <property type="nucleotide sequence ID" value="NZ_PJCH01000001.1"/>
</dbReference>
<dbReference type="InterPro" id="IPR000073">
    <property type="entry name" value="AB_hydrolase_1"/>
</dbReference>
<sequence>MPGAPTQIFEIPVDGGALQAELRESGYDHARPPVLFLHGWTLDRRMWAPQMEALSARYPVIAFDRRGFGRSTAPAGLEREAGDIAAILDALSIEACILVGMSQAGRVALDFALRCPECVKALVLQGAQIDGFRPAMNEAEAIPVDAYRDLARAGKLAELRKAWRAHPLMHVTNAKAGEIVDEILQDYDGRDLLAPASYLAVGPDALTRIGAPMLVVTGDQETVSRRLVADAIAEGAPNARRATIEKAGHLCNLCNPGQYNAVLEAFLDSLG</sequence>
<dbReference type="EMBL" id="PJCH01000001">
    <property type="protein sequence ID" value="PQA89560.1"/>
    <property type="molecule type" value="Genomic_DNA"/>
</dbReference>
<dbReference type="SUPFAM" id="SSF53474">
    <property type="entry name" value="alpha/beta-Hydrolases"/>
    <property type="match status" value="1"/>
</dbReference>
<reference evidence="2 3" key="1">
    <citation type="submission" date="2017-12" db="EMBL/GenBank/DDBJ databases">
        <authorList>
            <person name="Hurst M.R.H."/>
        </authorList>
    </citation>
    <scope>NUCLEOTIDE SEQUENCE [LARGE SCALE GENOMIC DNA]</scope>
    <source>
        <strain evidence="2 3">SY-3-19</strain>
    </source>
</reference>
<dbReference type="PRINTS" id="PR00111">
    <property type="entry name" value="ABHYDROLASE"/>
</dbReference>
<dbReference type="PANTHER" id="PTHR43194">
    <property type="entry name" value="HYDROLASE ALPHA/BETA FOLD FAMILY"/>
    <property type="match status" value="1"/>
</dbReference>
<dbReference type="AlphaFoldDB" id="A0A2S7KAL5"/>
<evidence type="ECO:0000313" key="3">
    <source>
        <dbReference type="Proteomes" id="UP000239504"/>
    </source>
</evidence>